<name>A0ACC0CWM5_9PEZI</name>
<sequence length="455" mass="52317">MHHQFTYPQRSLLQYLTLFNTTIPSKHHQPSDLRSDIMSPQVQVRSQNESTLAYDSPRERQGTLRPNSMSTQETSRVIKRIPEVEHKDTKWAKFFGNFLGKPKEKPSSSHEKLSISEPRLISAPSHVRAGHQPAQQTPAPKRVSRILSEVNLPKPPSKSPRIQRENLGTAREALGSQPIGSWLNRMEKQCPAQQILLTASRRQSNQSKSAPENAWPLTDVVAQTSADIKAERRKGRIFLDSDLSRNLYEFPDPEEWYDDSDDDSDDSRWEDAGFDDGGDDDDTDDADNDGTIPNIIISEPCDNKCNENATQRNRMSKRHLDIDDCYKVLWTNQDKELRQIKRCLLPLAYLIAEVENIDLDNPELLEGTLKSIIADRERLFDLYPLAYMLAQDQGIDAEDFAALPQVLDSVFQDRDNAKKMVRYHKATKEKLERRVAEMENERKHSYEDAEEYVRM</sequence>
<evidence type="ECO:0000313" key="1">
    <source>
        <dbReference type="EMBL" id="KAI6084794.1"/>
    </source>
</evidence>
<accession>A0ACC0CWM5</accession>
<gene>
    <name evidence="1" type="ORF">F4821DRAFT_279798</name>
</gene>
<dbReference type="Proteomes" id="UP001497680">
    <property type="component" value="Unassembled WGS sequence"/>
</dbReference>
<keyword evidence="2" id="KW-1185">Reference proteome</keyword>
<reference evidence="1 2" key="1">
    <citation type="journal article" date="2022" name="New Phytol.">
        <title>Ecological generalism drives hyperdiversity of secondary metabolite gene clusters in xylarialean endophytes.</title>
        <authorList>
            <person name="Franco M.E.E."/>
            <person name="Wisecaver J.H."/>
            <person name="Arnold A.E."/>
            <person name="Ju Y.M."/>
            <person name="Slot J.C."/>
            <person name="Ahrendt S."/>
            <person name="Moore L.P."/>
            <person name="Eastman K.E."/>
            <person name="Scott K."/>
            <person name="Konkel Z."/>
            <person name="Mondo S.J."/>
            <person name="Kuo A."/>
            <person name="Hayes R.D."/>
            <person name="Haridas S."/>
            <person name="Andreopoulos B."/>
            <person name="Riley R."/>
            <person name="LaButti K."/>
            <person name="Pangilinan J."/>
            <person name="Lipzen A."/>
            <person name="Amirebrahimi M."/>
            <person name="Yan J."/>
            <person name="Adam C."/>
            <person name="Keymanesh K."/>
            <person name="Ng V."/>
            <person name="Louie K."/>
            <person name="Northen T."/>
            <person name="Drula E."/>
            <person name="Henrissat B."/>
            <person name="Hsieh H.M."/>
            <person name="Youens-Clark K."/>
            <person name="Lutzoni F."/>
            <person name="Miadlikowska J."/>
            <person name="Eastwood D.C."/>
            <person name="Hamelin R.C."/>
            <person name="Grigoriev I.V."/>
            <person name="U'Ren J.M."/>
        </authorList>
    </citation>
    <scope>NUCLEOTIDE SEQUENCE [LARGE SCALE GENOMIC DNA]</scope>
    <source>
        <strain evidence="1 2">ER1909</strain>
    </source>
</reference>
<protein>
    <submittedName>
        <fullName evidence="1">Uncharacterized protein</fullName>
    </submittedName>
</protein>
<comment type="caution">
    <text evidence="1">The sequence shown here is derived from an EMBL/GenBank/DDBJ whole genome shotgun (WGS) entry which is preliminary data.</text>
</comment>
<evidence type="ECO:0000313" key="2">
    <source>
        <dbReference type="Proteomes" id="UP001497680"/>
    </source>
</evidence>
<organism evidence="1 2">
    <name type="scientific">Hypoxylon rubiginosum</name>
    <dbReference type="NCBI Taxonomy" id="110542"/>
    <lineage>
        <taxon>Eukaryota</taxon>
        <taxon>Fungi</taxon>
        <taxon>Dikarya</taxon>
        <taxon>Ascomycota</taxon>
        <taxon>Pezizomycotina</taxon>
        <taxon>Sordariomycetes</taxon>
        <taxon>Xylariomycetidae</taxon>
        <taxon>Xylariales</taxon>
        <taxon>Hypoxylaceae</taxon>
        <taxon>Hypoxylon</taxon>
    </lineage>
</organism>
<dbReference type="EMBL" id="MU394332">
    <property type="protein sequence ID" value="KAI6084794.1"/>
    <property type="molecule type" value="Genomic_DNA"/>
</dbReference>
<proteinExistence type="predicted"/>